<comment type="caution">
    <text evidence="10">The sequence shown here is derived from an EMBL/GenBank/DDBJ whole genome shotgun (WGS) entry which is preliminary data.</text>
</comment>
<keyword evidence="4 8" id="KW-0479">Metal-binding</keyword>
<evidence type="ECO:0000256" key="2">
    <source>
        <dbReference type="ARBA" id="ARBA00022649"/>
    </source>
</evidence>
<protein>
    <recommendedName>
        <fullName evidence="8">Ribonuclease VapC</fullName>
        <shortName evidence="8">RNase VapC</shortName>
        <ecNumber evidence="8">3.1.-.-</ecNumber>
    </recommendedName>
    <alternativeName>
        <fullName evidence="8">Toxin VapC</fullName>
    </alternativeName>
</protein>
<evidence type="ECO:0000256" key="5">
    <source>
        <dbReference type="ARBA" id="ARBA00022801"/>
    </source>
</evidence>
<dbReference type="RefSeq" id="WP_349301020.1">
    <property type="nucleotide sequence ID" value="NZ_JBEDNQ010000012.1"/>
</dbReference>
<evidence type="ECO:0000256" key="4">
    <source>
        <dbReference type="ARBA" id="ARBA00022723"/>
    </source>
</evidence>
<keyword evidence="11" id="KW-1185">Reference proteome</keyword>
<comment type="function">
    <text evidence="8">Toxic component of a toxin-antitoxin (TA) system. An RNase.</text>
</comment>
<dbReference type="InterPro" id="IPR002716">
    <property type="entry name" value="PIN_dom"/>
</dbReference>
<dbReference type="CDD" id="cd18731">
    <property type="entry name" value="PIN_NgFitB-like"/>
    <property type="match status" value="1"/>
</dbReference>
<name>A0ABV1KHM7_9PSEU</name>
<reference evidence="10 11" key="1">
    <citation type="submission" date="2024-03" db="EMBL/GenBank/DDBJ databases">
        <title>Draft genome sequence of Pseudonocardia nematodicida JCM 31783.</title>
        <authorList>
            <person name="Butdee W."/>
            <person name="Duangmal K."/>
        </authorList>
    </citation>
    <scope>NUCLEOTIDE SEQUENCE [LARGE SCALE GENOMIC DNA]</scope>
    <source>
        <strain evidence="10 11">JCM 31783</strain>
    </source>
</reference>
<feature type="binding site" evidence="8">
    <location>
        <position position="5"/>
    </location>
    <ligand>
        <name>Mg(2+)</name>
        <dbReference type="ChEBI" id="CHEBI:18420"/>
    </ligand>
</feature>
<keyword evidence="6 8" id="KW-0460">Magnesium</keyword>
<organism evidence="10 11">
    <name type="scientific">Pseudonocardia nematodicida</name>
    <dbReference type="NCBI Taxonomy" id="1206997"/>
    <lineage>
        <taxon>Bacteria</taxon>
        <taxon>Bacillati</taxon>
        <taxon>Actinomycetota</taxon>
        <taxon>Actinomycetes</taxon>
        <taxon>Pseudonocardiales</taxon>
        <taxon>Pseudonocardiaceae</taxon>
        <taxon>Pseudonocardia</taxon>
    </lineage>
</organism>
<keyword evidence="5 8" id="KW-0378">Hydrolase</keyword>
<evidence type="ECO:0000256" key="6">
    <source>
        <dbReference type="ARBA" id="ARBA00022842"/>
    </source>
</evidence>
<evidence type="ECO:0000256" key="8">
    <source>
        <dbReference type="HAMAP-Rule" id="MF_00265"/>
    </source>
</evidence>
<comment type="cofactor">
    <cofactor evidence="1 8">
        <name>Mg(2+)</name>
        <dbReference type="ChEBI" id="CHEBI:18420"/>
    </cofactor>
</comment>
<dbReference type="EMBL" id="JBEDNQ010000012">
    <property type="protein sequence ID" value="MEQ3553950.1"/>
    <property type="molecule type" value="Genomic_DNA"/>
</dbReference>
<evidence type="ECO:0000313" key="11">
    <source>
        <dbReference type="Proteomes" id="UP001494902"/>
    </source>
</evidence>
<evidence type="ECO:0000259" key="9">
    <source>
        <dbReference type="Pfam" id="PF01850"/>
    </source>
</evidence>
<evidence type="ECO:0000256" key="3">
    <source>
        <dbReference type="ARBA" id="ARBA00022722"/>
    </source>
</evidence>
<keyword evidence="8" id="KW-0800">Toxin</keyword>
<dbReference type="SUPFAM" id="SSF88723">
    <property type="entry name" value="PIN domain-like"/>
    <property type="match status" value="1"/>
</dbReference>
<comment type="similarity">
    <text evidence="7 8">Belongs to the PINc/VapC protein family.</text>
</comment>
<proteinExistence type="inferred from homology"/>
<accession>A0ABV1KHM7</accession>
<keyword evidence="3 8" id="KW-0540">Nuclease</keyword>
<gene>
    <name evidence="8" type="primary">vapC</name>
    <name evidence="10" type="ORF">WIS52_26045</name>
</gene>
<sequence length="135" mass="14509">MIIIDTNVVSEMMRGRPDPGVLAWVNTAGRLHTTAVTLAEVEYGIARLPVGHRKDRLAEIAEGLFDDFRDVILSFDASAAHSYASIAARREKSGRPIAAADAQIAAICASREATLATRNIADFECTGVTVINPWG</sequence>
<keyword evidence="2 8" id="KW-1277">Toxin-antitoxin system</keyword>
<feature type="binding site" evidence="8">
    <location>
        <position position="101"/>
    </location>
    <ligand>
        <name>Mg(2+)</name>
        <dbReference type="ChEBI" id="CHEBI:18420"/>
    </ligand>
</feature>
<dbReference type="PANTHER" id="PTHR33653">
    <property type="entry name" value="RIBONUCLEASE VAPC2"/>
    <property type="match status" value="1"/>
</dbReference>
<dbReference type="PANTHER" id="PTHR33653:SF1">
    <property type="entry name" value="RIBONUCLEASE VAPC2"/>
    <property type="match status" value="1"/>
</dbReference>
<evidence type="ECO:0000256" key="7">
    <source>
        <dbReference type="ARBA" id="ARBA00038093"/>
    </source>
</evidence>
<dbReference type="InterPro" id="IPR022907">
    <property type="entry name" value="VapC_family"/>
</dbReference>
<dbReference type="Proteomes" id="UP001494902">
    <property type="component" value="Unassembled WGS sequence"/>
</dbReference>
<evidence type="ECO:0000256" key="1">
    <source>
        <dbReference type="ARBA" id="ARBA00001946"/>
    </source>
</evidence>
<dbReference type="InterPro" id="IPR029060">
    <property type="entry name" value="PIN-like_dom_sf"/>
</dbReference>
<dbReference type="EC" id="3.1.-.-" evidence="8"/>
<feature type="domain" description="PIN" evidence="9">
    <location>
        <begin position="2"/>
        <end position="119"/>
    </location>
</feature>
<evidence type="ECO:0000313" key="10">
    <source>
        <dbReference type="EMBL" id="MEQ3553950.1"/>
    </source>
</evidence>
<dbReference type="Pfam" id="PF01850">
    <property type="entry name" value="PIN"/>
    <property type="match status" value="1"/>
</dbReference>
<dbReference type="InterPro" id="IPR050556">
    <property type="entry name" value="Type_II_TA_system_RNase"/>
</dbReference>
<dbReference type="HAMAP" id="MF_00265">
    <property type="entry name" value="VapC_Nob1"/>
    <property type="match status" value="1"/>
</dbReference>
<dbReference type="Gene3D" id="3.40.50.1010">
    <property type="entry name" value="5'-nuclease"/>
    <property type="match status" value="1"/>
</dbReference>